<dbReference type="PIRSF" id="PIRSF006373">
    <property type="entry name" value="TF_E_archaea"/>
    <property type="match status" value="1"/>
</dbReference>
<comment type="function">
    <text evidence="4">Transcription factor that plays a role in the activation of archaeal genes transcribed by RNA polymerase. Facilitates transcription initiation by enhancing TATA-box recognition by TATA-box-binding protein (Tbp), and transcription factor B (Tfb) and RNA polymerase recruitment. Not absolutely required for transcription in vitro, but particularly important in cases where Tbp or Tfb function is not optimal. It dynamically alters the nucleic acid-binding properties of RNA polymerases by stabilizing the initiation complex and destabilizing elongation complexes. Seems to translocate with the RNA polymerase following initiation and acts by binding to the non template strand of the transcription bubble in elongation complexes.</text>
</comment>
<reference evidence="6" key="1">
    <citation type="journal article" date="2020" name="mSystems">
        <title>Genome- and Community-Level Interaction Insights into Carbon Utilization and Element Cycling Functions of Hydrothermarchaeota in Hydrothermal Sediment.</title>
        <authorList>
            <person name="Zhou Z."/>
            <person name="Liu Y."/>
            <person name="Xu W."/>
            <person name="Pan J."/>
            <person name="Luo Z.H."/>
            <person name="Li M."/>
        </authorList>
    </citation>
    <scope>NUCLEOTIDE SEQUENCE [LARGE SCALE GENOMIC DNA]</scope>
    <source>
        <strain evidence="6">SpSt-1116</strain>
    </source>
</reference>
<dbReference type="Gene3D" id="1.10.10.10">
    <property type="entry name" value="Winged helix-like DNA-binding domain superfamily/Winged helix DNA-binding domain"/>
    <property type="match status" value="1"/>
</dbReference>
<dbReference type="InterPro" id="IPR024550">
    <property type="entry name" value="TFIIEa/SarR/Rpc3_HTH_dom"/>
</dbReference>
<sequence length="187" mass="21881">MEAGNSDRETKEAAPLERYIESLVGHKGLLVFKVLIEADGDVAEEVIIRGVGLNKNVVRRLLYKLQDLNLVVYKRIKNKDTGWYSYYWRANREGLTLALLELKKSVLSKLKEKHASMQSETSSYVCTRCNKEYSFDEAFDNEFKCPRCEAELSFQDRTRKWEILEFYIKRLEEELADEKQRLQQPGS</sequence>
<evidence type="ECO:0000259" key="5">
    <source>
        <dbReference type="PROSITE" id="PS51344"/>
    </source>
</evidence>
<dbReference type="InterPro" id="IPR016481">
    <property type="entry name" value="TF_E_archaea"/>
</dbReference>
<dbReference type="GO" id="GO:0006367">
    <property type="term" value="P:transcription initiation at RNA polymerase II promoter"/>
    <property type="evidence" value="ECO:0007669"/>
    <property type="project" value="InterPro"/>
</dbReference>
<dbReference type="InterPro" id="IPR036388">
    <property type="entry name" value="WH-like_DNA-bd_sf"/>
</dbReference>
<protein>
    <recommendedName>
        <fullName evidence="4">Transcription factor E</fullName>
        <shortName evidence="4">TFE</shortName>
    </recommendedName>
    <alternativeName>
        <fullName evidence="4">TFIIE subunit alpha homolog</fullName>
    </alternativeName>
    <alternativeName>
        <fullName evidence="4">Transcription initiation factor TFIIE</fullName>
    </alternativeName>
</protein>
<evidence type="ECO:0000256" key="4">
    <source>
        <dbReference type="HAMAP-Rule" id="MF_01909"/>
    </source>
</evidence>
<comment type="domain">
    <text evidence="4">The winged helix domain is involved in binding to DNA in the preinitiation complex.</text>
</comment>
<dbReference type="SMART" id="SM00531">
    <property type="entry name" value="TFIIE"/>
    <property type="match status" value="1"/>
</dbReference>
<keyword evidence="2 4" id="KW-0238">DNA-binding</keyword>
<evidence type="ECO:0000256" key="1">
    <source>
        <dbReference type="ARBA" id="ARBA00023015"/>
    </source>
</evidence>
<dbReference type="GO" id="GO:0003677">
    <property type="term" value="F:DNA binding"/>
    <property type="evidence" value="ECO:0007669"/>
    <property type="project" value="UniProtKB-KW"/>
</dbReference>
<dbReference type="PROSITE" id="PS51344">
    <property type="entry name" value="HTH_TFE_IIE"/>
    <property type="match status" value="1"/>
</dbReference>
<comment type="subunit">
    <text evidence="4">Monomer. Interaction with RNA polymerase subunits RpoF and RpoE is necessary for Tfe stimulatory transcription activity. Able to interact with Tbp and RNA polymerase in the absence of DNA promoter. Interacts both with the preinitiation and elongation complexes.</text>
</comment>
<name>A0A7J3ZIK3_9CREN</name>
<dbReference type="InterPro" id="IPR039997">
    <property type="entry name" value="TFE"/>
</dbReference>
<dbReference type="Pfam" id="PF02002">
    <property type="entry name" value="TFIIE_alpha"/>
    <property type="match status" value="1"/>
</dbReference>
<dbReference type="PANTHER" id="PTHR13097:SF7">
    <property type="entry name" value="GENERAL TRANSCRIPTION FACTOR IIE SUBUNIT 1"/>
    <property type="match status" value="1"/>
</dbReference>
<keyword evidence="3 4" id="KW-0804">Transcription</keyword>
<dbReference type="HAMAP" id="MF_01909">
    <property type="entry name" value="TFE_arch"/>
    <property type="match status" value="1"/>
</dbReference>
<evidence type="ECO:0000256" key="2">
    <source>
        <dbReference type="ARBA" id="ARBA00023125"/>
    </source>
</evidence>
<dbReference type="InterPro" id="IPR017919">
    <property type="entry name" value="TFIIE/TFIIEa_HTH"/>
</dbReference>
<keyword evidence="1 4" id="KW-0805">Transcription regulation</keyword>
<comment type="similarity">
    <text evidence="4">Belongs to the TFE family.</text>
</comment>
<evidence type="ECO:0000256" key="3">
    <source>
        <dbReference type="ARBA" id="ARBA00023163"/>
    </source>
</evidence>
<dbReference type="SUPFAM" id="SSF46785">
    <property type="entry name" value="Winged helix' DNA-binding domain"/>
    <property type="match status" value="1"/>
</dbReference>
<comment type="caution">
    <text evidence="6">The sequence shown here is derived from an EMBL/GenBank/DDBJ whole genome shotgun (WGS) entry which is preliminary data.</text>
</comment>
<feature type="domain" description="HTH TFE/IIEalpha-type" evidence="5">
    <location>
        <begin position="12"/>
        <end position="96"/>
    </location>
</feature>
<accession>A0A7J3ZIK3</accession>
<dbReference type="InterPro" id="IPR002853">
    <property type="entry name" value="TFIIE_asu"/>
</dbReference>
<dbReference type="EMBL" id="DRZC01000005">
    <property type="protein sequence ID" value="HHQ79883.1"/>
    <property type="molecule type" value="Genomic_DNA"/>
</dbReference>
<proteinExistence type="inferred from homology"/>
<dbReference type="InterPro" id="IPR036390">
    <property type="entry name" value="WH_DNA-bd_sf"/>
</dbReference>
<evidence type="ECO:0000313" key="6">
    <source>
        <dbReference type="EMBL" id="HHQ79883.1"/>
    </source>
</evidence>
<gene>
    <name evidence="4" type="primary">tfe</name>
    <name evidence="6" type="ORF">ENM78_00230</name>
</gene>
<organism evidence="6">
    <name type="scientific">Fervidicoccus fontis</name>
    <dbReference type="NCBI Taxonomy" id="683846"/>
    <lineage>
        <taxon>Archaea</taxon>
        <taxon>Thermoproteota</taxon>
        <taxon>Thermoprotei</taxon>
        <taxon>Fervidicoccales</taxon>
        <taxon>Fervidicoccaceae</taxon>
        <taxon>Fervidicoccus</taxon>
    </lineage>
</organism>
<dbReference type="PANTHER" id="PTHR13097">
    <property type="entry name" value="TRANSCRIPTION INITIATION FACTOR IIE, ALPHA SUBUNIT"/>
    <property type="match status" value="1"/>
</dbReference>
<dbReference type="GO" id="GO:0006355">
    <property type="term" value="P:regulation of DNA-templated transcription"/>
    <property type="evidence" value="ECO:0007669"/>
    <property type="project" value="InterPro"/>
</dbReference>
<dbReference type="AlphaFoldDB" id="A0A7J3ZIK3"/>
<dbReference type="Gene3D" id="2.20.28.30">
    <property type="entry name" value="RNA polymerase ii, chain L"/>
    <property type="match status" value="1"/>
</dbReference>